<proteinExistence type="predicted"/>
<feature type="compositionally biased region" description="Basic and acidic residues" evidence="1">
    <location>
        <begin position="251"/>
        <end position="261"/>
    </location>
</feature>
<evidence type="ECO:0000313" key="3">
    <source>
        <dbReference type="Proteomes" id="UP000285875"/>
    </source>
</evidence>
<accession>A0A3Q9UJZ6</accession>
<evidence type="ECO:0000256" key="1">
    <source>
        <dbReference type="SAM" id="MobiDB-lite"/>
    </source>
</evidence>
<dbReference type="EMBL" id="CP025570">
    <property type="protein sequence ID" value="AZZ39918.1"/>
    <property type="molecule type" value="Genomic_DNA"/>
</dbReference>
<organism evidence="2 3">
    <name type="scientific">Acidipropionibacterium jensenii</name>
    <dbReference type="NCBI Taxonomy" id="1749"/>
    <lineage>
        <taxon>Bacteria</taxon>
        <taxon>Bacillati</taxon>
        <taxon>Actinomycetota</taxon>
        <taxon>Actinomycetes</taxon>
        <taxon>Propionibacteriales</taxon>
        <taxon>Propionibacteriaceae</taxon>
        <taxon>Acidipropionibacterium</taxon>
    </lineage>
</organism>
<dbReference type="AlphaFoldDB" id="A0A3Q9UJZ6"/>
<dbReference type="RefSeq" id="WP_097799187.1">
    <property type="nucleotide sequence ID" value="NZ_CP025570.1"/>
</dbReference>
<gene>
    <name evidence="2" type="ORF">C0Z10_09310</name>
</gene>
<sequence length="268" mass="28626">MSEQRAAGEGATRSFAADVFGPGFELVDHREPGDWIPLSAMSSPPVLRERVENTRLAIGGVGTSPRQIRAVASTMALGLFSRLISPVLGAAVLDAATLVPDPQTIWLRRVERGLIPLATTRAPVDADPAAALDGLVLPLVAVIAQVFGLSRKVLIGDVAAAVAGACGVIAAARPDLSGRAEKLRADLLTTPDLVGSGTPRGPFVRSSCCLIWQLPMNYICSNCVLVDARTRMVRERDDDRAGSPGFRRRFRDQLEEAESTHTWRGSRP</sequence>
<feature type="region of interest" description="Disordered" evidence="1">
    <location>
        <begin position="236"/>
        <end position="268"/>
    </location>
</feature>
<name>A0A3Q9UJZ6_9ACTN</name>
<evidence type="ECO:0008006" key="4">
    <source>
        <dbReference type="Google" id="ProtNLM"/>
    </source>
</evidence>
<dbReference type="KEGG" id="aji:C0Z10_09310"/>
<dbReference type="Proteomes" id="UP000285875">
    <property type="component" value="Chromosome"/>
</dbReference>
<protein>
    <recommendedName>
        <fullName evidence="4">Ferric siderophore reductase C-terminal domain-containing protein</fullName>
    </recommendedName>
</protein>
<reference evidence="3" key="1">
    <citation type="submission" date="2017-12" db="EMBL/GenBank/DDBJ databases">
        <title>Whole genome sequencing of Acidipropionibacterium jensenii strains JS279 and JS280.</title>
        <authorList>
            <person name="Deptula P."/>
            <person name="Laine P."/>
            <person name="Smolander O.-P."/>
            <person name="Paulin L."/>
            <person name="Auvinen P."/>
            <person name="Varmanen P."/>
        </authorList>
    </citation>
    <scope>NUCLEOTIDE SEQUENCE [LARGE SCALE GENOMIC DNA]</scope>
    <source>
        <strain evidence="3">JS280</strain>
    </source>
</reference>
<evidence type="ECO:0000313" key="2">
    <source>
        <dbReference type="EMBL" id="AZZ39918.1"/>
    </source>
</evidence>